<dbReference type="GO" id="GO:0003677">
    <property type="term" value="F:DNA binding"/>
    <property type="evidence" value="ECO:0007669"/>
    <property type="project" value="UniProtKB-KW"/>
</dbReference>
<evidence type="ECO:0000313" key="2">
    <source>
        <dbReference type="Proteomes" id="UP000033038"/>
    </source>
</evidence>
<organism evidence="1 2">
    <name type="scientific">Methanosarcina barkeri str. Wiesmoor</name>
    <dbReference type="NCBI Taxonomy" id="1434109"/>
    <lineage>
        <taxon>Archaea</taxon>
        <taxon>Methanobacteriati</taxon>
        <taxon>Methanobacteriota</taxon>
        <taxon>Stenosarchaea group</taxon>
        <taxon>Methanomicrobia</taxon>
        <taxon>Methanosarcinales</taxon>
        <taxon>Methanosarcinaceae</taxon>
        <taxon>Methanosarcina</taxon>
    </lineage>
</organism>
<dbReference type="PATRIC" id="fig|1434109.4.peg.592"/>
<dbReference type="GeneID" id="60339941"/>
<dbReference type="AlphaFoldDB" id="A0A0E3QJS3"/>
<evidence type="ECO:0000313" key="1">
    <source>
        <dbReference type="EMBL" id="AKB49742.1"/>
    </source>
</evidence>
<keyword evidence="1" id="KW-0238">DNA-binding</keyword>
<protein>
    <submittedName>
        <fullName evidence="1">HTH DNA-binding protein</fullName>
    </submittedName>
</protein>
<accession>A0A0E3QJS3</accession>
<dbReference type="RefSeq" id="WP_196298019.1">
    <property type="nucleotide sequence ID" value="NZ_CP009526.1"/>
</dbReference>
<dbReference type="KEGG" id="mbw:MSBRW_0489"/>
<dbReference type="EMBL" id="CP009526">
    <property type="protein sequence ID" value="AKB49742.1"/>
    <property type="molecule type" value="Genomic_DNA"/>
</dbReference>
<proteinExistence type="predicted"/>
<name>A0A0E3QJS3_METBA</name>
<gene>
    <name evidence="1" type="ORF">MSBRW_0489</name>
</gene>
<sequence length="47" mass="5457">MANRVKRRVSCLPKATYYKPRKVSLCDLVHVDQNKAADMMSISRKTF</sequence>
<dbReference type="HOGENOM" id="CLU_3163083_0_0_2"/>
<dbReference type="Proteomes" id="UP000033038">
    <property type="component" value="Chromosome"/>
</dbReference>
<reference evidence="1 2" key="1">
    <citation type="submission" date="2014-07" db="EMBL/GenBank/DDBJ databases">
        <title>Methanogenic archaea and the global carbon cycle.</title>
        <authorList>
            <person name="Henriksen J.R."/>
            <person name="Luke J."/>
            <person name="Reinhart S."/>
            <person name="Benedict M.N."/>
            <person name="Youngblut N.D."/>
            <person name="Metcalf M.E."/>
            <person name="Whitaker R.J."/>
            <person name="Metcalf W.W."/>
        </authorList>
    </citation>
    <scope>NUCLEOTIDE SEQUENCE [LARGE SCALE GENOMIC DNA]</scope>
    <source>
        <strain evidence="1 2">Wiesmoor</strain>
    </source>
</reference>